<dbReference type="Proteomes" id="UP000828251">
    <property type="component" value="Unassembled WGS sequence"/>
</dbReference>
<dbReference type="InterPro" id="IPR053932">
    <property type="entry name" value="GeBP-like_DBD"/>
</dbReference>
<evidence type="ECO:0000256" key="1">
    <source>
        <dbReference type="ARBA" id="ARBA00010820"/>
    </source>
</evidence>
<protein>
    <recommendedName>
        <fullName evidence="3">Glabrous enhancer-binding protein-like DBD domain-containing protein</fullName>
    </recommendedName>
</protein>
<feature type="compositionally biased region" description="Basic and acidic residues" evidence="2">
    <location>
        <begin position="113"/>
        <end position="122"/>
    </location>
</feature>
<comment type="caution">
    <text evidence="4">The sequence shown here is derived from an EMBL/GenBank/DDBJ whole genome shotgun (WGS) entry which is preliminary data.</text>
</comment>
<dbReference type="PANTHER" id="PTHR31662:SF33">
    <property type="entry name" value="DNA-BINDING STOREKEEPER PROTEIN TRANSCRIPTIONAL REGULATOR-LIKE PROTEIN"/>
    <property type="match status" value="1"/>
</dbReference>
<dbReference type="PANTHER" id="PTHR31662">
    <property type="entry name" value="BNAANNG10740D PROTEIN-RELATED"/>
    <property type="match status" value="1"/>
</dbReference>
<feature type="region of interest" description="Disordered" evidence="2">
    <location>
        <begin position="48"/>
        <end position="133"/>
    </location>
</feature>
<proteinExistence type="inferred from homology"/>
<sequence>MHACMHTSHQPVVPPLLDPPPVPHLLCPPLVTPVADSLPLCGAIFAGGEEDEKDPKTHSTPLTHKAPSTRKLETFYDESGSYSKSESDNAAPIAISTKPRSNKPLASSSKLPGESRLDAKEGKRPKKKVGGEGMATAPIVEEVKRTGEDAKKLLFQGLFSEDDEIALSKGMLDYSAKTGADPHTDRNGFYDFVNVSKVQLMDKKGEDPTFSKAHEQKAFQLSKKIWGVSGKVEPSTAKSNGKAKGNNKAVAALKAELPSSSVKKIDNTVPIEVDKVVSKSSSGLLDMKFSFSDTEVGVVKVGLDMVDGEKKAALKGKMEEIANGAVGVFC</sequence>
<dbReference type="GO" id="GO:0005634">
    <property type="term" value="C:nucleus"/>
    <property type="evidence" value="ECO:0007669"/>
    <property type="project" value="TreeGrafter"/>
</dbReference>
<dbReference type="InterPro" id="IPR007592">
    <property type="entry name" value="GEBP"/>
</dbReference>
<comment type="similarity">
    <text evidence="1">Belongs to the GeBP family.</text>
</comment>
<evidence type="ECO:0000313" key="5">
    <source>
        <dbReference type="Proteomes" id="UP000828251"/>
    </source>
</evidence>
<gene>
    <name evidence="4" type="ORF">J1N35_036737</name>
</gene>
<organism evidence="4 5">
    <name type="scientific">Gossypium stocksii</name>
    <dbReference type="NCBI Taxonomy" id="47602"/>
    <lineage>
        <taxon>Eukaryota</taxon>
        <taxon>Viridiplantae</taxon>
        <taxon>Streptophyta</taxon>
        <taxon>Embryophyta</taxon>
        <taxon>Tracheophyta</taxon>
        <taxon>Spermatophyta</taxon>
        <taxon>Magnoliopsida</taxon>
        <taxon>eudicotyledons</taxon>
        <taxon>Gunneridae</taxon>
        <taxon>Pentapetalae</taxon>
        <taxon>rosids</taxon>
        <taxon>malvids</taxon>
        <taxon>Malvales</taxon>
        <taxon>Malvaceae</taxon>
        <taxon>Malvoideae</taxon>
        <taxon>Gossypium</taxon>
    </lineage>
</organism>
<keyword evidence="5" id="KW-1185">Reference proteome</keyword>
<dbReference type="EMBL" id="JAIQCV010000011">
    <property type="protein sequence ID" value="KAH1045953.1"/>
    <property type="molecule type" value="Genomic_DNA"/>
</dbReference>
<dbReference type="GO" id="GO:0006355">
    <property type="term" value="P:regulation of DNA-templated transcription"/>
    <property type="evidence" value="ECO:0007669"/>
    <property type="project" value="InterPro"/>
</dbReference>
<feature type="domain" description="Glabrous enhancer-binding protein-like DBD" evidence="3">
    <location>
        <begin position="155"/>
        <end position="196"/>
    </location>
</feature>
<reference evidence="4 5" key="1">
    <citation type="journal article" date="2021" name="Plant Biotechnol. J.">
        <title>Multi-omics assisted identification of the key and species-specific regulatory components of drought-tolerant mechanisms in Gossypium stocksii.</title>
        <authorList>
            <person name="Yu D."/>
            <person name="Ke L."/>
            <person name="Zhang D."/>
            <person name="Wu Y."/>
            <person name="Sun Y."/>
            <person name="Mei J."/>
            <person name="Sun J."/>
            <person name="Sun Y."/>
        </authorList>
    </citation>
    <scope>NUCLEOTIDE SEQUENCE [LARGE SCALE GENOMIC DNA]</scope>
    <source>
        <strain evidence="5">cv. E1</strain>
        <tissue evidence="4">Leaf</tissue>
    </source>
</reference>
<dbReference type="Pfam" id="PF04504">
    <property type="entry name" value="GeBP-like_DBD"/>
    <property type="match status" value="1"/>
</dbReference>
<evidence type="ECO:0000259" key="3">
    <source>
        <dbReference type="Pfam" id="PF04504"/>
    </source>
</evidence>
<accession>A0A9D3UIU7</accession>
<evidence type="ECO:0000256" key="2">
    <source>
        <dbReference type="SAM" id="MobiDB-lite"/>
    </source>
</evidence>
<name>A0A9D3UIU7_9ROSI</name>
<dbReference type="OrthoDB" id="661680at2759"/>
<dbReference type="AlphaFoldDB" id="A0A9D3UIU7"/>
<evidence type="ECO:0000313" key="4">
    <source>
        <dbReference type="EMBL" id="KAH1045953.1"/>
    </source>
</evidence>